<name>A0ABQ0ZT31_ASPLE</name>
<dbReference type="Proteomes" id="UP000465220">
    <property type="component" value="Unassembled WGS sequence"/>
</dbReference>
<evidence type="ECO:0000313" key="1">
    <source>
        <dbReference type="EMBL" id="GFF63575.1"/>
    </source>
</evidence>
<protein>
    <submittedName>
        <fullName evidence="1">Uncharacterized protein</fullName>
    </submittedName>
</protein>
<evidence type="ECO:0000313" key="2">
    <source>
        <dbReference type="Proteomes" id="UP000465220"/>
    </source>
</evidence>
<comment type="caution">
    <text evidence="1">The sequence shown here is derived from an EMBL/GenBank/DDBJ whole genome shotgun (WGS) entry which is preliminary data.</text>
</comment>
<gene>
    <name evidence="1" type="ORF">IFM60648_00970</name>
</gene>
<keyword evidence="2" id="KW-1185">Reference proteome</keyword>
<accession>A0ABQ0ZT31</accession>
<reference evidence="1 2" key="1">
    <citation type="submission" date="2020-01" db="EMBL/GenBank/DDBJ databases">
        <title>Draft genome sequence of Aspergillus lentulus IFM 60648.</title>
        <authorList>
            <person name="Takahashi H."/>
            <person name="Yaguchi T."/>
        </authorList>
    </citation>
    <scope>NUCLEOTIDE SEQUENCE [LARGE SCALE GENOMIC DNA]</scope>
    <source>
        <strain evidence="1 2">IFM 60648</strain>
    </source>
</reference>
<sequence>MFELVEPDPMILDKYHILLSFTTLSKALCILPLLRSGKHATQTSLTNNRLFDQLLILAIAVINVLSERVTLMPHCDCAVLVTQTGEDIPKSPKCHSIIQRIIVAQEPNTLLPTCPHIYCSPLKLRRRQAILRFEEKEQSILPSHISLEPDSERHLATLFISTNPSCDVEQVAQNVSDRLGETVQ</sequence>
<proteinExistence type="predicted"/>
<dbReference type="EMBL" id="BLKI01000004">
    <property type="protein sequence ID" value="GFF63575.1"/>
    <property type="molecule type" value="Genomic_DNA"/>
</dbReference>
<organism evidence="1 2">
    <name type="scientific">Aspergillus lentulus</name>
    <dbReference type="NCBI Taxonomy" id="293939"/>
    <lineage>
        <taxon>Eukaryota</taxon>
        <taxon>Fungi</taxon>
        <taxon>Dikarya</taxon>
        <taxon>Ascomycota</taxon>
        <taxon>Pezizomycotina</taxon>
        <taxon>Eurotiomycetes</taxon>
        <taxon>Eurotiomycetidae</taxon>
        <taxon>Eurotiales</taxon>
        <taxon>Aspergillaceae</taxon>
        <taxon>Aspergillus</taxon>
        <taxon>Aspergillus subgen. Fumigati</taxon>
    </lineage>
</organism>